<name>A0A1I7X5U0_HETBA</name>
<keyword evidence="1" id="KW-1185">Reference proteome</keyword>
<reference evidence="2" key="1">
    <citation type="submission" date="2016-11" db="UniProtKB">
        <authorList>
            <consortium name="WormBaseParasite"/>
        </authorList>
    </citation>
    <scope>IDENTIFICATION</scope>
</reference>
<evidence type="ECO:0000313" key="1">
    <source>
        <dbReference type="Proteomes" id="UP000095283"/>
    </source>
</evidence>
<organism evidence="1 2">
    <name type="scientific">Heterorhabditis bacteriophora</name>
    <name type="common">Entomopathogenic nematode worm</name>
    <dbReference type="NCBI Taxonomy" id="37862"/>
    <lineage>
        <taxon>Eukaryota</taxon>
        <taxon>Metazoa</taxon>
        <taxon>Ecdysozoa</taxon>
        <taxon>Nematoda</taxon>
        <taxon>Chromadorea</taxon>
        <taxon>Rhabditida</taxon>
        <taxon>Rhabditina</taxon>
        <taxon>Rhabditomorpha</taxon>
        <taxon>Strongyloidea</taxon>
        <taxon>Heterorhabditidae</taxon>
        <taxon>Heterorhabditis</taxon>
    </lineage>
</organism>
<accession>A0A1I7X5U0</accession>
<sequence length="78" mass="9223">MSYLYALRLAPVMNIKPSDLRLIYFHYFVDLQVLFGLTLVRKWQEELRSPYSKRPLFYQCGPTKCIGKSTESVARHHT</sequence>
<evidence type="ECO:0000313" key="2">
    <source>
        <dbReference type="WBParaSite" id="Hba_12969"/>
    </source>
</evidence>
<protein>
    <submittedName>
        <fullName evidence="2">ARID domain-containing protein</fullName>
    </submittedName>
</protein>
<proteinExistence type="predicted"/>
<dbReference type="WBParaSite" id="Hba_12969">
    <property type="protein sequence ID" value="Hba_12969"/>
    <property type="gene ID" value="Hba_12969"/>
</dbReference>
<dbReference type="AlphaFoldDB" id="A0A1I7X5U0"/>
<dbReference type="Proteomes" id="UP000095283">
    <property type="component" value="Unplaced"/>
</dbReference>